<accession>B9G3C8</accession>
<sequence>MTLSMKPRKVLVRKAMKDRKKKKGPTKPTPWKCPLCHELFLGVREGNRHFEECEAATKAARAADQRKMDVERARQEELVGSKKAAPTKEGRVSFSFALFASQCMDE</sequence>
<reference evidence="2" key="1">
    <citation type="journal article" date="2005" name="PLoS Biol.">
        <title>The genomes of Oryza sativa: a history of duplications.</title>
        <authorList>
            <person name="Yu J."/>
            <person name="Wang J."/>
            <person name="Lin W."/>
            <person name="Li S."/>
            <person name="Li H."/>
            <person name="Zhou J."/>
            <person name="Ni P."/>
            <person name="Dong W."/>
            <person name="Hu S."/>
            <person name="Zeng C."/>
            <person name="Zhang J."/>
            <person name="Zhang Y."/>
            <person name="Li R."/>
            <person name="Xu Z."/>
            <person name="Li S."/>
            <person name="Li X."/>
            <person name="Zheng H."/>
            <person name="Cong L."/>
            <person name="Lin L."/>
            <person name="Yin J."/>
            <person name="Geng J."/>
            <person name="Li G."/>
            <person name="Shi J."/>
            <person name="Liu J."/>
            <person name="Lv H."/>
            <person name="Li J."/>
            <person name="Wang J."/>
            <person name="Deng Y."/>
            <person name="Ran L."/>
            <person name="Shi X."/>
            <person name="Wang X."/>
            <person name="Wu Q."/>
            <person name="Li C."/>
            <person name="Ren X."/>
            <person name="Wang J."/>
            <person name="Wang X."/>
            <person name="Li D."/>
            <person name="Liu D."/>
            <person name="Zhang X."/>
            <person name="Ji Z."/>
            <person name="Zhao W."/>
            <person name="Sun Y."/>
            <person name="Zhang Z."/>
            <person name="Bao J."/>
            <person name="Han Y."/>
            <person name="Dong L."/>
            <person name="Ji J."/>
            <person name="Chen P."/>
            <person name="Wu S."/>
            <person name="Liu J."/>
            <person name="Xiao Y."/>
            <person name="Bu D."/>
            <person name="Tan J."/>
            <person name="Yang L."/>
            <person name="Ye C."/>
            <person name="Zhang J."/>
            <person name="Xu J."/>
            <person name="Zhou Y."/>
            <person name="Yu Y."/>
            <person name="Zhang B."/>
            <person name="Zhuang S."/>
            <person name="Wei H."/>
            <person name="Liu B."/>
            <person name="Lei M."/>
            <person name="Yu H."/>
            <person name="Li Y."/>
            <person name="Xu H."/>
            <person name="Wei S."/>
            <person name="He X."/>
            <person name="Fang L."/>
            <person name="Zhang Z."/>
            <person name="Zhang Y."/>
            <person name="Huang X."/>
            <person name="Su Z."/>
            <person name="Tong W."/>
            <person name="Li J."/>
            <person name="Tong Z."/>
            <person name="Li S."/>
            <person name="Ye J."/>
            <person name="Wang L."/>
            <person name="Fang L."/>
            <person name="Lei T."/>
            <person name="Chen C."/>
            <person name="Chen H."/>
            <person name="Xu Z."/>
            <person name="Li H."/>
            <person name="Huang H."/>
            <person name="Zhang F."/>
            <person name="Xu H."/>
            <person name="Li N."/>
            <person name="Zhao C."/>
            <person name="Li S."/>
            <person name="Dong L."/>
            <person name="Huang Y."/>
            <person name="Li L."/>
            <person name="Xi Y."/>
            <person name="Qi Q."/>
            <person name="Li W."/>
            <person name="Zhang B."/>
            <person name="Hu W."/>
            <person name="Zhang Y."/>
            <person name="Tian X."/>
            <person name="Jiao Y."/>
            <person name="Liang X."/>
            <person name="Jin J."/>
            <person name="Gao L."/>
            <person name="Zheng W."/>
            <person name="Hao B."/>
            <person name="Liu S."/>
            <person name="Wang W."/>
            <person name="Yuan L."/>
            <person name="Cao M."/>
            <person name="McDermott J."/>
            <person name="Samudrala R."/>
            <person name="Wang J."/>
            <person name="Wong G.K."/>
            <person name="Yang H."/>
        </authorList>
    </citation>
    <scope>NUCLEOTIDE SEQUENCE [LARGE SCALE GENOMIC DNA]</scope>
</reference>
<feature type="compositionally biased region" description="Basic residues" evidence="1">
    <location>
        <begin position="1"/>
        <end position="25"/>
    </location>
</feature>
<proteinExistence type="predicted"/>
<organism evidence="2">
    <name type="scientific">Oryza sativa subsp. japonica</name>
    <name type="common">Rice</name>
    <dbReference type="NCBI Taxonomy" id="39947"/>
    <lineage>
        <taxon>Eukaryota</taxon>
        <taxon>Viridiplantae</taxon>
        <taxon>Streptophyta</taxon>
        <taxon>Embryophyta</taxon>
        <taxon>Tracheophyta</taxon>
        <taxon>Spermatophyta</taxon>
        <taxon>Magnoliopsida</taxon>
        <taxon>Liliopsida</taxon>
        <taxon>Poales</taxon>
        <taxon>Poaceae</taxon>
        <taxon>BOP clade</taxon>
        <taxon>Oryzoideae</taxon>
        <taxon>Oryzeae</taxon>
        <taxon>Oryzinae</taxon>
        <taxon>Oryza</taxon>
        <taxon>Oryza sativa</taxon>
    </lineage>
</organism>
<feature type="region of interest" description="Disordered" evidence="1">
    <location>
        <begin position="1"/>
        <end position="29"/>
    </location>
</feature>
<dbReference type="AlphaFoldDB" id="B9G3C8"/>
<protein>
    <submittedName>
        <fullName evidence="2">Uncharacterized protein</fullName>
    </submittedName>
</protein>
<gene>
    <name evidence="2" type="ORF">OsJ_29212</name>
</gene>
<reference evidence="2" key="2">
    <citation type="submission" date="2008-12" db="EMBL/GenBank/DDBJ databases">
        <title>Improved gene annotation of the rice (Oryza sativa) genomes.</title>
        <authorList>
            <person name="Wang J."/>
            <person name="Li R."/>
            <person name="Fan W."/>
            <person name="Huang Q."/>
            <person name="Zhang J."/>
            <person name="Zhou Y."/>
            <person name="Hu Y."/>
            <person name="Zi S."/>
            <person name="Li J."/>
            <person name="Ni P."/>
            <person name="Zheng H."/>
            <person name="Zhang Y."/>
            <person name="Zhao M."/>
            <person name="Hao Q."/>
            <person name="McDermott J."/>
            <person name="Samudrala R."/>
            <person name="Kristiansen K."/>
            <person name="Wong G.K.-S."/>
        </authorList>
    </citation>
    <scope>NUCLEOTIDE SEQUENCE</scope>
</reference>
<dbReference type="EMBL" id="CM000146">
    <property type="protein sequence ID" value="EEE69625.1"/>
    <property type="molecule type" value="Genomic_DNA"/>
</dbReference>
<dbReference type="Proteomes" id="UP000007752">
    <property type="component" value="Chromosome 9"/>
</dbReference>
<name>B9G3C8_ORYSJ</name>
<evidence type="ECO:0000313" key="2">
    <source>
        <dbReference type="EMBL" id="EEE69625.1"/>
    </source>
</evidence>
<evidence type="ECO:0000256" key="1">
    <source>
        <dbReference type="SAM" id="MobiDB-lite"/>
    </source>
</evidence>